<keyword evidence="2" id="KW-1003">Cell membrane</keyword>
<dbReference type="EMBL" id="LGTK01000014">
    <property type="protein sequence ID" value="KPH76461.1"/>
    <property type="molecule type" value="Genomic_DNA"/>
</dbReference>
<dbReference type="PANTHER" id="PTHR30249:SF17">
    <property type="entry name" value="HOLIN-LIKE PROTEIN CIDB"/>
    <property type="match status" value="1"/>
</dbReference>
<evidence type="ECO:0000313" key="7">
    <source>
        <dbReference type="EMBL" id="KPH76461.1"/>
    </source>
</evidence>
<keyword evidence="5 6" id="KW-0472">Membrane</keyword>
<feature type="transmembrane region" description="Helical" evidence="6">
    <location>
        <begin position="145"/>
        <end position="164"/>
    </location>
</feature>
<evidence type="ECO:0000256" key="2">
    <source>
        <dbReference type="ARBA" id="ARBA00022475"/>
    </source>
</evidence>
<feature type="transmembrane region" description="Helical" evidence="6">
    <location>
        <begin position="208"/>
        <end position="228"/>
    </location>
</feature>
<evidence type="ECO:0000256" key="5">
    <source>
        <dbReference type="ARBA" id="ARBA00023136"/>
    </source>
</evidence>
<evidence type="ECO:0000256" key="4">
    <source>
        <dbReference type="ARBA" id="ARBA00022989"/>
    </source>
</evidence>
<comment type="subcellular location">
    <subcellularLocation>
        <location evidence="1">Cell membrane</location>
        <topology evidence="1">Multi-pass membrane protein</topology>
    </subcellularLocation>
</comment>
<comment type="caution">
    <text evidence="7">The sequence shown here is derived from an EMBL/GenBank/DDBJ whole genome shotgun (WGS) entry which is preliminary data.</text>
</comment>
<keyword evidence="8" id="KW-1185">Reference proteome</keyword>
<feature type="transmembrane region" description="Helical" evidence="6">
    <location>
        <begin position="93"/>
        <end position="112"/>
    </location>
</feature>
<feature type="transmembrane region" description="Helical" evidence="6">
    <location>
        <begin position="34"/>
        <end position="57"/>
    </location>
</feature>
<keyword evidence="3 6" id="KW-0812">Transmembrane</keyword>
<name>A0ABR5MKR7_9BACI</name>
<keyword evidence="4 6" id="KW-1133">Transmembrane helix</keyword>
<evidence type="ECO:0000256" key="3">
    <source>
        <dbReference type="ARBA" id="ARBA00022692"/>
    </source>
</evidence>
<protein>
    <recommendedName>
        <fullName evidence="9">LrgB</fullName>
    </recommendedName>
</protein>
<proteinExistence type="predicted"/>
<dbReference type="Proteomes" id="UP000037854">
    <property type="component" value="Unassembled WGS sequence"/>
</dbReference>
<evidence type="ECO:0000313" key="8">
    <source>
        <dbReference type="Proteomes" id="UP000037854"/>
    </source>
</evidence>
<evidence type="ECO:0008006" key="9">
    <source>
        <dbReference type="Google" id="ProtNLM"/>
    </source>
</evidence>
<sequence>MIHLLIGITAIIGTVITYYAALKIHHKYHYPFTLPMLIATIIIVLILLIIPISYETYMIGGEWINKLLGPAVVALAYPLYMERKLLKKMVVPILVGTCIGALVGISTGVLLAKWAGFGEEILLTISSKSVTTPISMAITESLDGITSLAAIFVMIAGVGGAVLHSYVYKYTKIHHYLGKGIGLGSASHGIGTAAALENSQLEGSISSIAMSISAVVVSVITPWMMNLLL</sequence>
<organism evidence="7 8">
    <name type="scientific">Oceanobacillus caeni</name>
    <dbReference type="NCBI Taxonomy" id="405946"/>
    <lineage>
        <taxon>Bacteria</taxon>
        <taxon>Bacillati</taxon>
        <taxon>Bacillota</taxon>
        <taxon>Bacilli</taxon>
        <taxon>Bacillales</taxon>
        <taxon>Bacillaceae</taxon>
        <taxon>Oceanobacillus</taxon>
    </lineage>
</organism>
<evidence type="ECO:0000256" key="6">
    <source>
        <dbReference type="SAM" id="Phobius"/>
    </source>
</evidence>
<reference evidence="7 8" key="1">
    <citation type="submission" date="2015-07" db="EMBL/GenBank/DDBJ databases">
        <title>High-quality draft genome sequence of Oceanobacillus caeni HM6, a bacillus isolated from a human feces.</title>
        <authorList>
            <person name="Kumar J."/>
            <person name="Verma M.K."/>
            <person name="Pandey R."/>
            <person name="Bhambi M."/>
            <person name="Chauhan N."/>
        </authorList>
    </citation>
    <scope>NUCLEOTIDE SEQUENCE [LARGE SCALE GENOMIC DNA]</scope>
    <source>
        <strain evidence="7 8">HM6</strain>
    </source>
</reference>
<dbReference type="PANTHER" id="PTHR30249">
    <property type="entry name" value="PUTATIVE SEROTONIN TRANSPORTER"/>
    <property type="match status" value="1"/>
</dbReference>
<dbReference type="InterPro" id="IPR007300">
    <property type="entry name" value="CidB/LrgB"/>
</dbReference>
<dbReference type="Pfam" id="PF04172">
    <property type="entry name" value="LrgB"/>
    <property type="match status" value="1"/>
</dbReference>
<evidence type="ECO:0000256" key="1">
    <source>
        <dbReference type="ARBA" id="ARBA00004651"/>
    </source>
</evidence>
<accession>A0ABR5MKR7</accession>
<feature type="transmembrane region" description="Helical" evidence="6">
    <location>
        <begin position="6"/>
        <end position="22"/>
    </location>
</feature>
<gene>
    <name evidence="7" type="ORF">AFL42_05790</name>
</gene>